<keyword evidence="2 8" id="KW-0479">Metal-binding</keyword>
<evidence type="ECO:0000256" key="9">
    <source>
        <dbReference type="SAM" id="SignalP"/>
    </source>
</evidence>
<name>A0AA39G210_MICHY</name>
<proteinExistence type="predicted"/>
<gene>
    <name evidence="11" type="ORF">PV327_005755</name>
</gene>
<dbReference type="InterPro" id="IPR024079">
    <property type="entry name" value="MetalloPept_cat_dom_sf"/>
</dbReference>
<reference evidence="11" key="2">
    <citation type="submission" date="2023-03" db="EMBL/GenBank/DDBJ databases">
        <authorList>
            <person name="Inwood S.N."/>
            <person name="Skelly J.G."/>
            <person name="Guhlin J."/>
            <person name="Harrop T.W.R."/>
            <person name="Goldson S.G."/>
            <person name="Dearden P.K."/>
        </authorList>
    </citation>
    <scope>NUCLEOTIDE SEQUENCE</scope>
    <source>
        <strain evidence="11">Lincoln</strain>
        <tissue evidence="11">Whole body</tissue>
    </source>
</reference>
<comment type="caution">
    <text evidence="8">Lacks conserved residue(s) required for the propagation of feature annotation.</text>
</comment>
<comment type="caution">
    <text evidence="11">The sequence shown here is derived from an EMBL/GenBank/DDBJ whole genome shotgun (WGS) entry which is preliminary data.</text>
</comment>
<feature type="binding site" evidence="8">
    <location>
        <position position="385"/>
    </location>
    <ligand>
        <name>Zn(2+)</name>
        <dbReference type="ChEBI" id="CHEBI:29105"/>
        <note>catalytic</note>
    </ligand>
</feature>
<protein>
    <recommendedName>
        <fullName evidence="10">Peptidase M12B domain-containing protein</fullName>
    </recommendedName>
</protein>
<keyword evidence="1" id="KW-0645">Protease</keyword>
<dbReference type="Proteomes" id="UP001168972">
    <property type="component" value="Unassembled WGS sequence"/>
</dbReference>
<dbReference type="GO" id="GO:0004222">
    <property type="term" value="F:metalloendopeptidase activity"/>
    <property type="evidence" value="ECO:0007669"/>
    <property type="project" value="InterPro"/>
</dbReference>
<evidence type="ECO:0000256" key="2">
    <source>
        <dbReference type="ARBA" id="ARBA00022723"/>
    </source>
</evidence>
<keyword evidence="4 8" id="KW-0862">Zinc</keyword>
<feature type="chain" id="PRO_5041274099" description="Peptidase M12B domain-containing protein" evidence="9">
    <location>
        <begin position="25"/>
        <end position="549"/>
    </location>
</feature>
<dbReference type="SUPFAM" id="SSF55486">
    <property type="entry name" value="Metalloproteases ('zincins'), catalytic domain"/>
    <property type="match status" value="1"/>
</dbReference>
<keyword evidence="12" id="KW-1185">Reference proteome</keyword>
<keyword evidence="7" id="KW-0325">Glycoprotein</keyword>
<keyword evidence="9" id="KW-0732">Signal</keyword>
<evidence type="ECO:0000313" key="12">
    <source>
        <dbReference type="Proteomes" id="UP001168972"/>
    </source>
</evidence>
<evidence type="ECO:0000256" key="6">
    <source>
        <dbReference type="ARBA" id="ARBA00023157"/>
    </source>
</evidence>
<sequence length="549" mass="62413">MKGFIRPILLVGWLALFKMPVTYSQKIHEEMNQREREQVFLSPNVPDYEVVPIYWPRVQKRNAQNRSFLQLKAFGEDIKLWLTPAEGFLAGRNTPVYGAMSGPNGTIISEFPNIMYEYTTLYEELFEAATLAISNNHISRREISGVIGMKNLGIRSLPKRFVKKVEKYRRSLDGIPKSDYYDHHYHIVYKIASTHLMKLPRNSMSSKQRMKRFIPSVIYPEILVVIGYDLLRLLHRSIIGSVPYMLALWNNVDMLYRNLENPKYRLNIAGILVAQDPQAFEYMTKNKYSAKKLNMDNTLNDFGKWLFKQDQYIPVNSYDVAITMTSYKLHDETLDSNFDGFVAGVAHISSACEVITHEKNVKKTAIVYDNAGFIGIGTAAHELGHLLGAHHDSLDRSECRDDFDYIMNSISTPSNNSADWSKCSLSDFQSFLESNKSTCLFNIPNHVGDVIPVSTAAYLPGKIMNADEQCQLLGGTHAMINEKTCRNLICAWSGHRVLTTNVPAADGTSCGNGKLCLHQQSRDIQQRDVQLGQREFKETIAARVNERSI</sequence>
<keyword evidence="5" id="KW-0482">Metalloprotease</keyword>
<dbReference type="Gene3D" id="3.40.390.10">
    <property type="entry name" value="Collagenase (Catalytic Domain)"/>
    <property type="match status" value="1"/>
</dbReference>
<keyword evidence="6" id="KW-1015">Disulfide bond</keyword>
<dbReference type="Gene3D" id="3.40.1620.60">
    <property type="match status" value="1"/>
</dbReference>
<feature type="active site" evidence="8">
    <location>
        <position position="382"/>
    </location>
</feature>
<dbReference type="GO" id="GO:0006509">
    <property type="term" value="P:membrane protein ectodomain proteolysis"/>
    <property type="evidence" value="ECO:0007669"/>
    <property type="project" value="TreeGrafter"/>
</dbReference>
<accession>A0AA39G210</accession>
<reference evidence="11" key="1">
    <citation type="journal article" date="2023" name="bioRxiv">
        <title>Scaffold-level genome assemblies of two parasitoid biocontrol wasps reveal the parthenogenesis mechanism and an associated novel virus.</title>
        <authorList>
            <person name="Inwood S."/>
            <person name="Skelly J."/>
            <person name="Guhlin J."/>
            <person name="Harrop T."/>
            <person name="Goldson S."/>
            <person name="Dearden P."/>
        </authorList>
    </citation>
    <scope>NUCLEOTIDE SEQUENCE</scope>
    <source>
        <strain evidence="11">Lincoln</strain>
        <tissue evidence="11">Whole body</tissue>
    </source>
</reference>
<feature type="signal peptide" evidence="9">
    <location>
        <begin position="1"/>
        <end position="24"/>
    </location>
</feature>
<dbReference type="PROSITE" id="PS50215">
    <property type="entry name" value="ADAM_MEPRO"/>
    <property type="match status" value="1"/>
</dbReference>
<feature type="binding site" evidence="8">
    <location>
        <position position="381"/>
    </location>
    <ligand>
        <name>Zn(2+)</name>
        <dbReference type="ChEBI" id="CHEBI:29105"/>
        <note>catalytic</note>
    </ligand>
</feature>
<evidence type="ECO:0000256" key="7">
    <source>
        <dbReference type="ARBA" id="ARBA00023180"/>
    </source>
</evidence>
<dbReference type="AlphaFoldDB" id="A0AA39G210"/>
<feature type="binding site" evidence="8">
    <location>
        <position position="391"/>
    </location>
    <ligand>
        <name>Zn(2+)</name>
        <dbReference type="ChEBI" id="CHEBI:29105"/>
        <note>catalytic</note>
    </ligand>
</feature>
<dbReference type="InterPro" id="IPR001590">
    <property type="entry name" value="Peptidase_M12B"/>
</dbReference>
<dbReference type="EMBL" id="JAQQBR010000003">
    <property type="protein sequence ID" value="KAK0180075.1"/>
    <property type="molecule type" value="Genomic_DNA"/>
</dbReference>
<evidence type="ECO:0000256" key="5">
    <source>
        <dbReference type="ARBA" id="ARBA00023049"/>
    </source>
</evidence>
<evidence type="ECO:0000256" key="1">
    <source>
        <dbReference type="ARBA" id="ARBA00022670"/>
    </source>
</evidence>
<keyword evidence="3" id="KW-0378">Hydrolase</keyword>
<dbReference type="Pfam" id="PF17771">
    <property type="entry name" value="ADAMTS_CR_2"/>
    <property type="match status" value="1"/>
</dbReference>
<evidence type="ECO:0000259" key="10">
    <source>
        <dbReference type="PROSITE" id="PS50215"/>
    </source>
</evidence>
<organism evidence="11 12">
    <name type="scientific">Microctonus hyperodae</name>
    <name type="common">Parasitoid wasp</name>
    <dbReference type="NCBI Taxonomy" id="165561"/>
    <lineage>
        <taxon>Eukaryota</taxon>
        <taxon>Metazoa</taxon>
        <taxon>Ecdysozoa</taxon>
        <taxon>Arthropoda</taxon>
        <taxon>Hexapoda</taxon>
        <taxon>Insecta</taxon>
        <taxon>Pterygota</taxon>
        <taxon>Neoptera</taxon>
        <taxon>Endopterygota</taxon>
        <taxon>Hymenoptera</taxon>
        <taxon>Apocrita</taxon>
        <taxon>Ichneumonoidea</taxon>
        <taxon>Braconidae</taxon>
        <taxon>Euphorinae</taxon>
        <taxon>Microctonus</taxon>
    </lineage>
</organism>
<dbReference type="InterPro" id="IPR041645">
    <property type="entry name" value="ADAMTS_CR_2"/>
</dbReference>
<feature type="domain" description="Peptidase M12B" evidence="10">
    <location>
        <begin position="218"/>
        <end position="444"/>
    </location>
</feature>
<evidence type="ECO:0000313" key="11">
    <source>
        <dbReference type="EMBL" id="KAK0180075.1"/>
    </source>
</evidence>
<evidence type="ECO:0000256" key="4">
    <source>
        <dbReference type="ARBA" id="ARBA00022833"/>
    </source>
</evidence>
<dbReference type="PANTHER" id="PTHR11905">
    <property type="entry name" value="ADAM A DISINTEGRIN AND METALLOPROTEASE DOMAIN"/>
    <property type="match status" value="1"/>
</dbReference>
<dbReference type="PANTHER" id="PTHR11905:SF249">
    <property type="entry name" value="SOL NARAE, ISOFORM C"/>
    <property type="match status" value="1"/>
</dbReference>
<dbReference type="Pfam" id="PF01421">
    <property type="entry name" value="Reprolysin"/>
    <property type="match status" value="1"/>
</dbReference>
<dbReference type="GO" id="GO:0046872">
    <property type="term" value="F:metal ion binding"/>
    <property type="evidence" value="ECO:0007669"/>
    <property type="project" value="UniProtKB-KW"/>
</dbReference>
<evidence type="ECO:0000256" key="3">
    <source>
        <dbReference type="ARBA" id="ARBA00022801"/>
    </source>
</evidence>
<evidence type="ECO:0000256" key="8">
    <source>
        <dbReference type="PROSITE-ProRule" id="PRU00276"/>
    </source>
</evidence>